<dbReference type="PANTHER" id="PTHR45855:SF12">
    <property type="entry name" value="TRANSCRIPTION FACTOR PIF7-LIKE ISOFORM X1"/>
    <property type="match status" value="1"/>
</dbReference>
<keyword evidence="5" id="KW-0539">Nucleus</keyword>
<keyword evidence="9" id="KW-1185">Reference proteome</keyword>
<keyword evidence="2" id="KW-0805">Transcription regulation</keyword>
<reference evidence="8 9" key="1">
    <citation type="journal article" date="2020" name="Mol. Biol. Evol.">
        <title>Distinct Expression and Methylation Patterns for Genes with Different Fates following a Single Whole-Genome Duplication in Flowering Plants.</title>
        <authorList>
            <person name="Shi T."/>
            <person name="Rahmani R.S."/>
            <person name="Gugger P.F."/>
            <person name="Wang M."/>
            <person name="Li H."/>
            <person name="Zhang Y."/>
            <person name="Li Z."/>
            <person name="Wang Q."/>
            <person name="Van de Peer Y."/>
            <person name="Marchal K."/>
            <person name="Chen J."/>
        </authorList>
    </citation>
    <scope>NUCLEOTIDE SEQUENCE [LARGE SCALE GENOMIC DNA]</scope>
    <source>
        <tissue evidence="8">Leaf</tissue>
    </source>
</reference>
<evidence type="ECO:0000256" key="2">
    <source>
        <dbReference type="ARBA" id="ARBA00023015"/>
    </source>
</evidence>
<dbReference type="PANTHER" id="PTHR45855">
    <property type="entry name" value="TRANSCRIPTION FACTOR PIF1-RELATED"/>
    <property type="match status" value="1"/>
</dbReference>
<evidence type="ECO:0000256" key="1">
    <source>
        <dbReference type="ARBA" id="ARBA00004123"/>
    </source>
</evidence>
<accession>A0A822YK91</accession>
<evidence type="ECO:0000313" key="8">
    <source>
        <dbReference type="EMBL" id="DAD31395.1"/>
    </source>
</evidence>
<feature type="region of interest" description="Disordered" evidence="6">
    <location>
        <begin position="208"/>
        <end position="258"/>
    </location>
</feature>
<sequence length="443" mass="48193">MDASGHITSCSGGPGGCSSLALGTQETKQQVLEQGCWRRSRKQIFSRAHPATHSSCPMSTDHYEFAELTWENGQLVVHGLGDLVPTAPTKPTSAEAAGDTLESIVGQATSHKPNPSDHNQCNRIWTDAKPVTQSSGNFGKVQRGMESMQKRSSLQSKSGRCGRHDKSRCRFPAETADRSACASASAIATLCRESDTTMMTWASFESPSSMKTKTIDEGSASPGGLPKSKREAKVETDCSLSTKKRDATVHNQSERRRRDRINQKMKALQKLVPNSSKTDKASVLDEVIEYMKQLQAQIQIMSVANINMPQMMMPMGMHHHHHLQMSLLARMGMGMGLGMRMGSALQDMNNIVHTNAAQPVIPPLLHPASIAAAASSKFVPPLLPTHMTTPTTMDPCATNPSFPMHDPYHALLVQSMNMDLYNKMAALLGQQANQSKQATSKPS</sequence>
<organism evidence="8 9">
    <name type="scientific">Nelumbo nucifera</name>
    <name type="common">Sacred lotus</name>
    <dbReference type="NCBI Taxonomy" id="4432"/>
    <lineage>
        <taxon>Eukaryota</taxon>
        <taxon>Viridiplantae</taxon>
        <taxon>Streptophyta</taxon>
        <taxon>Embryophyta</taxon>
        <taxon>Tracheophyta</taxon>
        <taxon>Spermatophyta</taxon>
        <taxon>Magnoliopsida</taxon>
        <taxon>Proteales</taxon>
        <taxon>Nelumbonaceae</taxon>
        <taxon>Nelumbo</taxon>
    </lineage>
</organism>
<feature type="domain" description="BHLH" evidence="7">
    <location>
        <begin position="245"/>
        <end position="294"/>
    </location>
</feature>
<dbReference type="GO" id="GO:0005634">
    <property type="term" value="C:nucleus"/>
    <property type="evidence" value="ECO:0007669"/>
    <property type="project" value="UniProtKB-SubCell"/>
</dbReference>
<dbReference type="SMART" id="SM00353">
    <property type="entry name" value="HLH"/>
    <property type="match status" value="1"/>
</dbReference>
<dbReference type="InterPro" id="IPR036638">
    <property type="entry name" value="HLH_DNA-bd_sf"/>
</dbReference>
<dbReference type="Gene3D" id="4.10.280.10">
    <property type="entry name" value="Helix-loop-helix DNA-binding domain"/>
    <property type="match status" value="1"/>
</dbReference>
<dbReference type="CDD" id="cd11445">
    <property type="entry name" value="bHLH_AtPIF_like"/>
    <property type="match status" value="1"/>
</dbReference>
<keyword evidence="4" id="KW-0804">Transcription</keyword>
<dbReference type="Proteomes" id="UP000607653">
    <property type="component" value="Unassembled WGS sequence"/>
</dbReference>
<keyword evidence="3" id="KW-0238">DNA-binding</keyword>
<evidence type="ECO:0000256" key="4">
    <source>
        <dbReference type="ARBA" id="ARBA00023163"/>
    </source>
</evidence>
<proteinExistence type="predicted"/>
<protein>
    <recommendedName>
        <fullName evidence="7">BHLH domain-containing protein</fullName>
    </recommendedName>
</protein>
<dbReference type="AlphaFoldDB" id="A0A822YK91"/>
<evidence type="ECO:0000313" key="9">
    <source>
        <dbReference type="Proteomes" id="UP000607653"/>
    </source>
</evidence>
<dbReference type="InterPro" id="IPR047265">
    <property type="entry name" value="PIF1-like_bHLH"/>
</dbReference>
<comment type="caution">
    <text evidence="8">The sequence shown here is derived from an EMBL/GenBank/DDBJ whole genome shotgun (WGS) entry which is preliminary data.</text>
</comment>
<dbReference type="GO" id="GO:0046983">
    <property type="term" value="F:protein dimerization activity"/>
    <property type="evidence" value="ECO:0007669"/>
    <property type="project" value="InterPro"/>
</dbReference>
<evidence type="ECO:0000256" key="5">
    <source>
        <dbReference type="ARBA" id="ARBA00023242"/>
    </source>
</evidence>
<dbReference type="InterPro" id="IPR011598">
    <property type="entry name" value="bHLH_dom"/>
</dbReference>
<gene>
    <name evidence="8" type="ORF">HUJ06_010246</name>
</gene>
<name>A0A822YK91_NELNU</name>
<dbReference type="GO" id="GO:0003677">
    <property type="term" value="F:DNA binding"/>
    <property type="evidence" value="ECO:0007669"/>
    <property type="project" value="UniProtKB-KW"/>
</dbReference>
<dbReference type="SUPFAM" id="SSF47459">
    <property type="entry name" value="HLH, helix-loop-helix DNA-binding domain"/>
    <property type="match status" value="1"/>
</dbReference>
<evidence type="ECO:0000256" key="3">
    <source>
        <dbReference type="ARBA" id="ARBA00023125"/>
    </source>
</evidence>
<dbReference type="Pfam" id="PF00010">
    <property type="entry name" value="HLH"/>
    <property type="match status" value="1"/>
</dbReference>
<dbReference type="PROSITE" id="PS50888">
    <property type="entry name" value="BHLH"/>
    <property type="match status" value="1"/>
</dbReference>
<comment type="subcellular location">
    <subcellularLocation>
        <location evidence="1">Nucleus</location>
    </subcellularLocation>
</comment>
<dbReference type="EMBL" id="DUZY01000003">
    <property type="protein sequence ID" value="DAD31395.1"/>
    <property type="molecule type" value="Genomic_DNA"/>
</dbReference>
<evidence type="ECO:0000259" key="7">
    <source>
        <dbReference type="PROSITE" id="PS50888"/>
    </source>
</evidence>
<evidence type="ECO:0000256" key="6">
    <source>
        <dbReference type="SAM" id="MobiDB-lite"/>
    </source>
</evidence>
<feature type="compositionally biased region" description="Basic and acidic residues" evidence="6">
    <location>
        <begin position="243"/>
        <end position="258"/>
    </location>
</feature>
<dbReference type="InterPro" id="IPR031066">
    <property type="entry name" value="bHLH_ALC-like_plant"/>
</dbReference>